<evidence type="ECO:0008006" key="3">
    <source>
        <dbReference type="Google" id="ProtNLM"/>
    </source>
</evidence>
<dbReference type="OrthoDB" id="2570778at2759"/>
<comment type="caution">
    <text evidence="1">The sequence shown here is derived from an EMBL/GenBank/DDBJ whole genome shotgun (WGS) entry which is preliminary data.</text>
</comment>
<proteinExistence type="predicted"/>
<protein>
    <recommendedName>
        <fullName evidence="3">DDE Tnp4 domain-containing protein</fullName>
    </recommendedName>
</protein>
<dbReference type="Pfam" id="PF04827">
    <property type="entry name" value="Plant_tran"/>
    <property type="match status" value="1"/>
</dbReference>
<dbReference type="EMBL" id="KZ308697">
    <property type="protein sequence ID" value="KAG8233235.1"/>
    <property type="molecule type" value="Genomic_DNA"/>
</dbReference>
<reference evidence="1" key="2">
    <citation type="submission" date="2017-10" db="EMBL/GenBank/DDBJ databases">
        <title>Ladona fulva Genome sequencing and assembly.</title>
        <authorList>
            <person name="Murali S."/>
            <person name="Richards S."/>
            <person name="Bandaranaike D."/>
            <person name="Bellair M."/>
            <person name="Blankenburg K."/>
            <person name="Chao H."/>
            <person name="Dinh H."/>
            <person name="Doddapaneni H."/>
            <person name="Dugan-Rocha S."/>
            <person name="Elkadiri S."/>
            <person name="Gnanaolivu R."/>
            <person name="Hernandez B."/>
            <person name="Skinner E."/>
            <person name="Javaid M."/>
            <person name="Lee S."/>
            <person name="Li M."/>
            <person name="Ming W."/>
            <person name="Munidasa M."/>
            <person name="Muniz J."/>
            <person name="Nguyen L."/>
            <person name="Hughes D."/>
            <person name="Osuji N."/>
            <person name="Pu L.-L."/>
            <person name="Puazo M."/>
            <person name="Qu C."/>
            <person name="Quiroz J."/>
            <person name="Raj R."/>
            <person name="Weissenberger G."/>
            <person name="Xin Y."/>
            <person name="Zou X."/>
            <person name="Han Y."/>
            <person name="Worley K."/>
            <person name="Muzny D."/>
            <person name="Gibbs R."/>
        </authorList>
    </citation>
    <scope>NUCLEOTIDE SEQUENCE</scope>
    <source>
        <strain evidence="1">Sampled in the wild</strain>
    </source>
</reference>
<keyword evidence="2" id="KW-1185">Reference proteome</keyword>
<dbReference type="AlphaFoldDB" id="A0A8K0KGG3"/>
<accession>A0A8K0KGG3</accession>
<gene>
    <name evidence="1" type="ORF">J437_LFUL013597</name>
</gene>
<dbReference type="InterPro" id="IPR006912">
    <property type="entry name" value="Harbinger_derived_prot"/>
</dbReference>
<organism evidence="1 2">
    <name type="scientific">Ladona fulva</name>
    <name type="common">Scarce chaser dragonfly</name>
    <name type="synonym">Libellula fulva</name>
    <dbReference type="NCBI Taxonomy" id="123851"/>
    <lineage>
        <taxon>Eukaryota</taxon>
        <taxon>Metazoa</taxon>
        <taxon>Ecdysozoa</taxon>
        <taxon>Arthropoda</taxon>
        <taxon>Hexapoda</taxon>
        <taxon>Insecta</taxon>
        <taxon>Pterygota</taxon>
        <taxon>Palaeoptera</taxon>
        <taxon>Odonata</taxon>
        <taxon>Epiprocta</taxon>
        <taxon>Anisoptera</taxon>
        <taxon>Libelluloidea</taxon>
        <taxon>Libellulidae</taxon>
        <taxon>Ladona</taxon>
    </lineage>
</organism>
<dbReference type="Proteomes" id="UP000792457">
    <property type="component" value="Unassembled WGS sequence"/>
</dbReference>
<name>A0A8K0KGG3_LADFU</name>
<evidence type="ECO:0000313" key="1">
    <source>
        <dbReference type="EMBL" id="KAG8233235.1"/>
    </source>
</evidence>
<reference evidence="1" key="1">
    <citation type="submission" date="2013-04" db="EMBL/GenBank/DDBJ databases">
        <authorList>
            <person name="Qu J."/>
            <person name="Murali S.C."/>
            <person name="Bandaranaike D."/>
            <person name="Bellair M."/>
            <person name="Blankenburg K."/>
            <person name="Chao H."/>
            <person name="Dinh H."/>
            <person name="Doddapaneni H."/>
            <person name="Downs B."/>
            <person name="Dugan-Rocha S."/>
            <person name="Elkadiri S."/>
            <person name="Gnanaolivu R.D."/>
            <person name="Hernandez B."/>
            <person name="Javaid M."/>
            <person name="Jayaseelan J.C."/>
            <person name="Lee S."/>
            <person name="Li M."/>
            <person name="Ming W."/>
            <person name="Munidasa M."/>
            <person name="Muniz J."/>
            <person name="Nguyen L."/>
            <person name="Ongeri F."/>
            <person name="Osuji N."/>
            <person name="Pu L.-L."/>
            <person name="Puazo M."/>
            <person name="Qu C."/>
            <person name="Quiroz J."/>
            <person name="Raj R."/>
            <person name="Weissenberger G."/>
            <person name="Xin Y."/>
            <person name="Zou X."/>
            <person name="Han Y."/>
            <person name="Richards S."/>
            <person name="Worley K."/>
            <person name="Muzny D."/>
            <person name="Gibbs R."/>
        </authorList>
    </citation>
    <scope>NUCLEOTIDE SEQUENCE</scope>
    <source>
        <strain evidence="1">Sampled in the wild</strain>
    </source>
</reference>
<evidence type="ECO:0000313" key="2">
    <source>
        <dbReference type="Proteomes" id="UP000792457"/>
    </source>
</evidence>
<sequence length="108" mass="12356">MVESGSVSRNSDGGVLCISIRTIVPYRRIKYSQLSRGRKNIECTFGMLTQKFQAWLTPIRCRKYENIISIVNCVCILHNFIRKKDGVPYTISTAESANSRLPRNIPYI</sequence>